<accession>A0A1E3GX59</accession>
<dbReference type="Proteomes" id="UP000094622">
    <property type="component" value="Unassembled WGS sequence"/>
</dbReference>
<dbReference type="RefSeq" id="WP_069308229.1">
    <property type="nucleotide sequence ID" value="NZ_MCRJ01000148.1"/>
</dbReference>
<dbReference type="EMBL" id="MCRJ01000148">
    <property type="protein sequence ID" value="ODN68659.1"/>
    <property type="molecule type" value="Genomic_DNA"/>
</dbReference>
<reference evidence="2 3" key="1">
    <citation type="submission" date="2016-07" db="EMBL/GenBank/DDBJ databases">
        <title>Draft Genome Sequence of Methylobrevis pamukkalensis PK2.</title>
        <authorList>
            <person name="Vasilenko O.V."/>
            <person name="Doronina N.V."/>
            <person name="Shmareva M.N."/>
            <person name="Tarlachkov S.V."/>
            <person name="Mustakhimov I."/>
            <person name="Trotsenko Y.A."/>
        </authorList>
    </citation>
    <scope>NUCLEOTIDE SEQUENCE [LARGE SCALE GENOMIC DNA]</scope>
    <source>
        <strain evidence="2 3">PK2</strain>
    </source>
</reference>
<keyword evidence="1" id="KW-0472">Membrane</keyword>
<dbReference type="AlphaFoldDB" id="A0A1E3GX59"/>
<evidence type="ECO:0000256" key="1">
    <source>
        <dbReference type="SAM" id="Phobius"/>
    </source>
</evidence>
<proteinExistence type="predicted"/>
<evidence type="ECO:0000313" key="2">
    <source>
        <dbReference type="EMBL" id="ODN68659.1"/>
    </source>
</evidence>
<evidence type="ECO:0000313" key="3">
    <source>
        <dbReference type="Proteomes" id="UP000094622"/>
    </source>
</evidence>
<keyword evidence="1" id="KW-0812">Transmembrane</keyword>
<gene>
    <name evidence="2" type="ORF">A6302_04049</name>
</gene>
<keyword evidence="1" id="KW-1133">Transmembrane helix</keyword>
<dbReference type="OrthoDB" id="7869470at2"/>
<organism evidence="2 3">
    <name type="scientific">Methylobrevis pamukkalensis</name>
    <dbReference type="NCBI Taxonomy" id="1439726"/>
    <lineage>
        <taxon>Bacteria</taxon>
        <taxon>Pseudomonadati</taxon>
        <taxon>Pseudomonadota</taxon>
        <taxon>Alphaproteobacteria</taxon>
        <taxon>Hyphomicrobiales</taxon>
        <taxon>Pleomorphomonadaceae</taxon>
        <taxon>Methylobrevis</taxon>
    </lineage>
</organism>
<feature type="transmembrane region" description="Helical" evidence="1">
    <location>
        <begin position="38"/>
        <end position="64"/>
    </location>
</feature>
<protein>
    <submittedName>
        <fullName evidence="2">Uncharacterized protein</fullName>
    </submittedName>
</protein>
<comment type="caution">
    <text evidence="2">The sequence shown here is derived from an EMBL/GenBank/DDBJ whole genome shotgun (WGS) entry which is preliminary data.</text>
</comment>
<keyword evidence="3" id="KW-1185">Reference proteome</keyword>
<name>A0A1E3GX59_9HYPH</name>
<dbReference type="PATRIC" id="fig|1439726.3.peg.4277"/>
<sequence length="76" mass="7951">MRYVRPNSLTWWAGLLAMLTGIASLALPATGPLGELSRLVVLLAGSGDASPAGLMFLGLGLIGLRDRIERGFRGDA</sequence>